<name>A0AA38FJK9_TAXCH</name>
<sequence length="52" mass="6112">MDVLMELTLNHLNIFAHEGRLPQLLIDDPKQRLLIEAFPLKEILEHKLNPLK</sequence>
<evidence type="ECO:0000313" key="1">
    <source>
        <dbReference type="EMBL" id="KAH9305147.1"/>
    </source>
</evidence>
<dbReference type="Proteomes" id="UP000824469">
    <property type="component" value="Unassembled WGS sequence"/>
</dbReference>
<feature type="non-terminal residue" evidence="1">
    <location>
        <position position="52"/>
    </location>
</feature>
<keyword evidence="2" id="KW-1185">Reference proteome</keyword>
<evidence type="ECO:0000313" key="2">
    <source>
        <dbReference type="Proteomes" id="UP000824469"/>
    </source>
</evidence>
<accession>A0AA38FJK9</accession>
<organism evidence="1 2">
    <name type="scientific">Taxus chinensis</name>
    <name type="common">Chinese yew</name>
    <name type="synonym">Taxus wallichiana var. chinensis</name>
    <dbReference type="NCBI Taxonomy" id="29808"/>
    <lineage>
        <taxon>Eukaryota</taxon>
        <taxon>Viridiplantae</taxon>
        <taxon>Streptophyta</taxon>
        <taxon>Embryophyta</taxon>
        <taxon>Tracheophyta</taxon>
        <taxon>Spermatophyta</taxon>
        <taxon>Pinopsida</taxon>
        <taxon>Pinidae</taxon>
        <taxon>Conifers II</taxon>
        <taxon>Cupressales</taxon>
        <taxon>Taxaceae</taxon>
        <taxon>Taxus</taxon>
    </lineage>
</organism>
<dbReference type="AlphaFoldDB" id="A0AA38FJK9"/>
<dbReference type="EMBL" id="JAHRHJ020000008">
    <property type="protein sequence ID" value="KAH9305147.1"/>
    <property type="molecule type" value="Genomic_DNA"/>
</dbReference>
<gene>
    <name evidence="1" type="ORF">KI387_009551</name>
</gene>
<reference evidence="1 2" key="1">
    <citation type="journal article" date="2021" name="Nat. Plants">
        <title>The Taxus genome provides insights into paclitaxel biosynthesis.</title>
        <authorList>
            <person name="Xiong X."/>
            <person name="Gou J."/>
            <person name="Liao Q."/>
            <person name="Li Y."/>
            <person name="Zhou Q."/>
            <person name="Bi G."/>
            <person name="Li C."/>
            <person name="Du R."/>
            <person name="Wang X."/>
            <person name="Sun T."/>
            <person name="Guo L."/>
            <person name="Liang H."/>
            <person name="Lu P."/>
            <person name="Wu Y."/>
            <person name="Zhang Z."/>
            <person name="Ro D.K."/>
            <person name="Shang Y."/>
            <person name="Huang S."/>
            <person name="Yan J."/>
        </authorList>
    </citation>
    <scope>NUCLEOTIDE SEQUENCE [LARGE SCALE GENOMIC DNA]</scope>
    <source>
        <strain evidence="1">Ta-2019</strain>
    </source>
</reference>
<comment type="caution">
    <text evidence="1">The sequence shown here is derived from an EMBL/GenBank/DDBJ whole genome shotgun (WGS) entry which is preliminary data.</text>
</comment>
<proteinExistence type="predicted"/>
<protein>
    <submittedName>
        <fullName evidence="1">Uncharacterized protein</fullName>
    </submittedName>
</protein>